<dbReference type="VEuPathDB" id="FungiDB:TERG_12188"/>
<sequence length="108" mass="11552">MSLASPTIQVTLPTLESSEALLFARSTMEADLSSPINLASLRSSPDLAAFDAILRKIRPEPAPISKTIVGSVGDCWGRSSLRNMSQYSFPSSNPSKSMSNAESRAFAM</sequence>
<evidence type="ECO:0000313" key="3">
    <source>
        <dbReference type="Proteomes" id="UP000008864"/>
    </source>
</evidence>
<reference evidence="3" key="1">
    <citation type="journal article" date="2012" name="MBio">
        <title>Comparative genome analysis of Trichophyton rubrum and related dermatophytes reveals candidate genes involved in infection.</title>
        <authorList>
            <person name="Martinez D.A."/>
            <person name="Oliver B.G."/>
            <person name="Graeser Y."/>
            <person name="Goldberg J.M."/>
            <person name="Li W."/>
            <person name="Martinez-Rossi N.M."/>
            <person name="Monod M."/>
            <person name="Shelest E."/>
            <person name="Barton R.C."/>
            <person name="Birch E."/>
            <person name="Brakhage A.A."/>
            <person name="Chen Z."/>
            <person name="Gurr S.J."/>
            <person name="Heiman D."/>
            <person name="Heitman J."/>
            <person name="Kosti I."/>
            <person name="Rossi A."/>
            <person name="Saif S."/>
            <person name="Samalova M."/>
            <person name="Saunders C.W."/>
            <person name="Shea T."/>
            <person name="Summerbell R.C."/>
            <person name="Xu J."/>
            <person name="Young S."/>
            <person name="Zeng Q."/>
            <person name="Birren B.W."/>
            <person name="Cuomo C.A."/>
            <person name="White T.C."/>
        </authorList>
    </citation>
    <scope>NUCLEOTIDE SEQUENCE [LARGE SCALE GENOMIC DNA]</scope>
    <source>
        <strain evidence="3">ATCC MYA-4607 / CBS 118892</strain>
    </source>
</reference>
<protein>
    <submittedName>
        <fullName evidence="2">Uncharacterized protein</fullName>
    </submittedName>
</protein>
<name>A0A080WLP7_TRIRC</name>
<evidence type="ECO:0000256" key="1">
    <source>
        <dbReference type="SAM" id="MobiDB-lite"/>
    </source>
</evidence>
<evidence type="ECO:0000313" key="2">
    <source>
        <dbReference type="EMBL" id="KFL61737.1"/>
    </source>
</evidence>
<dbReference type="GeneID" id="71777448"/>
<dbReference type="AlphaFoldDB" id="A0A080WLP7"/>
<dbReference type="InParanoid" id="A0A080WLP7"/>
<keyword evidence="3" id="KW-1185">Reference proteome</keyword>
<feature type="region of interest" description="Disordered" evidence="1">
    <location>
        <begin position="86"/>
        <end position="108"/>
    </location>
</feature>
<dbReference type="RefSeq" id="XP_047606410.1">
    <property type="nucleotide sequence ID" value="XM_047751183.1"/>
</dbReference>
<gene>
    <name evidence="2" type="ORF">TERG_12188</name>
</gene>
<dbReference type="Proteomes" id="UP000008864">
    <property type="component" value="Unassembled WGS sequence"/>
</dbReference>
<proteinExistence type="predicted"/>
<accession>A0A080WLP7</accession>
<dbReference type="EMBL" id="GG700652">
    <property type="protein sequence ID" value="KFL61737.1"/>
    <property type="molecule type" value="Genomic_DNA"/>
</dbReference>
<dbReference type="HOGENOM" id="CLU_2198874_0_0_1"/>
<organism evidence="2 3">
    <name type="scientific">Trichophyton rubrum (strain ATCC MYA-4607 / CBS 118892)</name>
    <name type="common">Athlete's foot fungus</name>
    <dbReference type="NCBI Taxonomy" id="559305"/>
    <lineage>
        <taxon>Eukaryota</taxon>
        <taxon>Fungi</taxon>
        <taxon>Dikarya</taxon>
        <taxon>Ascomycota</taxon>
        <taxon>Pezizomycotina</taxon>
        <taxon>Eurotiomycetes</taxon>
        <taxon>Eurotiomycetidae</taxon>
        <taxon>Onygenales</taxon>
        <taxon>Arthrodermataceae</taxon>
        <taxon>Trichophyton</taxon>
    </lineage>
</organism>